<evidence type="ECO:0000313" key="2">
    <source>
        <dbReference type="EMBL" id="GKT27026.1"/>
    </source>
</evidence>
<protein>
    <submittedName>
        <fullName evidence="2">Uncharacterized protein</fullName>
    </submittedName>
</protein>
<feature type="transmembrane region" description="Helical" evidence="1">
    <location>
        <begin position="99"/>
        <end position="123"/>
    </location>
</feature>
<feature type="transmembrane region" description="Helical" evidence="1">
    <location>
        <begin position="54"/>
        <end position="78"/>
    </location>
</feature>
<sequence>MTSHISYSKLKYFVIFFVAIILQLLVRFISGLQKLLYNARNTLPFLPMFIPRDILINFSFAAVILISVFIVFQFISLAQLGYIINNDLYNDGSQFVNQIFLIIISVILFGAGLAMEISCFYYGKGHIHSIWTAIVNIVLAIAYTVLSILWIEGCILTCAIIFCVFSIWTFVVFVMFTNLIVPSWVEVFIYIVQDLSLIITIMVFSSTDISVSALFSGASSGESIDQGLDILSEEESWDKNTSDQPEPNVPYKMWYFHFLLTLSCCCFVFGTGINLPFSPLQRQIGAVTLDAGTIAAAIIFIWTLLATRLFPERDFGVPNSSREALIA</sequence>
<comment type="caution">
    <text evidence="2">The sequence shown here is derived from an EMBL/GenBank/DDBJ whole genome shotgun (WGS) entry which is preliminary data.</text>
</comment>
<gene>
    <name evidence="2" type="ORF">ADUPG1_013575</name>
</gene>
<feature type="transmembrane region" description="Helical" evidence="1">
    <location>
        <begin position="158"/>
        <end position="181"/>
    </location>
</feature>
<feature type="transmembrane region" description="Helical" evidence="1">
    <location>
        <begin position="283"/>
        <end position="305"/>
    </location>
</feature>
<evidence type="ECO:0000256" key="1">
    <source>
        <dbReference type="SAM" id="Phobius"/>
    </source>
</evidence>
<reference evidence="2" key="1">
    <citation type="submission" date="2022-03" db="EMBL/GenBank/DDBJ databases">
        <title>Draft genome sequence of Aduncisulcus paluster, a free-living microaerophilic Fornicata.</title>
        <authorList>
            <person name="Yuyama I."/>
            <person name="Kume K."/>
            <person name="Tamura T."/>
            <person name="Inagaki Y."/>
            <person name="Hashimoto T."/>
        </authorList>
    </citation>
    <scope>NUCLEOTIDE SEQUENCE</scope>
    <source>
        <strain evidence="2">NY0171</strain>
    </source>
</reference>
<keyword evidence="1" id="KW-0812">Transmembrane</keyword>
<keyword evidence="3" id="KW-1185">Reference proteome</keyword>
<keyword evidence="1" id="KW-1133">Transmembrane helix</keyword>
<feature type="transmembrane region" description="Helical" evidence="1">
    <location>
        <begin position="129"/>
        <end position="151"/>
    </location>
</feature>
<proteinExistence type="predicted"/>
<feature type="transmembrane region" description="Helical" evidence="1">
    <location>
        <begin position="254"/>
        <end position="277"/>
    </location>
</feature>
<name>A0ABQ5K3G1_9EUKA</name>
<dbReference type="EMBL" id="BQXS01012697">
    <property type="protein sequence ID" value="GKT27026.1"/>
    <property type="molecule type" value="Genomic_DNA"/>
</dbReference>
<feature type="transmembrane region" description="Helical" evidence="1">
    <location>
        <begin position="12"/>
        <end position="30"/>
    </location>
</feature>
<evidence type="ECO:0000313" key="3">
    <source>
        <dbReference type="Proteomes" id="UP001057375"/>
    </source>
</evidence>
<organism evidence="2 3">
    <name type="scientific">Aduncisulcus paluster</name>
    <dbReference type="NCBI Taxonomy" id="2918883"/>
    <lineage>
        <taxon>Eukaryota</taxon>
        <taxon>Metamonada</taxon>
        <taxon>Carpediemonas-like organisms</taxon>
        <taxon>Aduncisulcus</taxon>
    </lineage>
</organism>
<dbReference type="Proteomes" id="UP001057375">
    <property type="component" value="Unassembled WGS sequence"/>
</dbReference>
<accession>A0ABQ5K3G1</accession>
<feature type="transmembrane region" description="Helical" evidence="1">
    <location>
        <begin position="187"/>
        <end position="205"/>
    </location>
</feature>
<keyword evidence="1" id="KW-0472">Membrane</keyword>